<dbReference type="EMBL" id="CAFBOS010000012">
    <property type="protein sequence ID" value="CAB4980526.1"/>
    <property type="molecule type" value="Genomic_DNA"/>
</dbReference>
<dbReference type="AlphaFoldDB" id="A0A6J7ITC4"/>
<name>A0A6J7ITC4_9ZZZZ</name>
<gene>
    <name evidence="1" type="ORF">UFOPK2754_01732</name>
    <name evidence="2" type="ORF">UFOPK3139_00948</name>
    <name evidence="3" type="ORF">UFOPK3543_02866</name>
    <name evidence="4" type="ORF">UFOPK3967_00330</name>
</gene>
<protein>
    <submittedName>
        <fullName evidence="3">Unannotated protein</fullName>
    </submittedName>
</protein>
<evidence type="ECO:0000313" key="3">
    <source>
        <dbReference type="EMBL" id="CAB4934468.1"/>
    </source>
</evidence>
<reference evidence="3" key="1">
    <citation type="submission" date="2020-05" db="EMBL/GenBank/DDBJ databases">
        <authorList>
            <person name="Chiriac C."/>
            <person name="Salcher M."/>
            <person name="Ghai R."/>
            <person name="Kavagutti S V."/>
        </authorList>
    </citation>
    <scope>NUCLEOTIDE SEQUENCE</scope>
</reference>
<dbReference type="EMBL" id="CAFABA010000029">
    <property type="protein sequence ID" value="CAB4824901.1"/>
    <property type="molecule type" value="Genomic_DNA"/>
</dbReference>
<dbReference type="EMBL" id="CAFBMH010000166">
    <property type="protein sequence ID" value="CAB4934468.1"/>
    <property type="molecule type" value="Genomic_DNA"/>
</dbReference>
<proteinExistence type="predicted"/>
<evidence type="ECO:0000313" key="2">
    <source>
        <dbReference type="EMBL" id="CAB4824901.1"/>
    </source>
</evidence>
<dbReference type="EMBL" id="CAEZYR010000062">
    <property type="protein sequence ID" value="CAB4749716.1"/>
    <property type="molecule type" value="Genomic_DNA"/>
</dbReference>
<sequence>MPLRWCLQVGRALLARPMLWPVTMRQVVRLAPPGWWRRRPFLPVPAADYLAFRAQTMYGDAERLPEPEDVLTYLAWCRTFPAAPSMARLRRGRPTRIPAVAGNGHK</sequence>
<accession>A0A6J7ITC4</accession>
<evidence type="ECO:0000313" key="4">
    <source>
        <dbReference type="EMBL" id="CAB4980526.1"/>
    </source>
</evidence>
<evidence type="ECO:0000313" key="1">
    <source>
        <dbReference type="EMBL" id="CAB4749716.1"/>
    </source>
</evidence>
<organism evidence="3">
    <name type="scientific">freshwater metagenome</name>
    <dbReference type="NCBI Taxonomy" id="449393"/>
    <lineage>
        <taxon>unclassified sequences</taxon>
        <taxon>metagenomes</taxon>
        <taxon>ecological metagenomes</taxon>
    </lineage>
</organism>